<name>A0A370MVY6_9BURK</name>
<comment type="caution">
    <text evidence="1">The sequence shown here is derived from an EMBL/GenBank/DDBJ whole genome shotgun (WGS) entry which is preliminary data.</text>
</comment>
<gene>
    <name evidence="1" type="ORF">DN412_42380</name>
</gene>
<dbReference type="PANTHER" id="PTHR11803:SF59">
    <property type="entry name" value="ENDORIBONUCLEASE"/>
    <property type="match status" value="1"/>
</dbReference>
<keyword evidence="2" id="KW-1185">Reference proteome</keyword>
<dbReference type="GO" id="GO:0005829">
    <property type="term" value="C:cytosol"/>
    <property type="evidence" value="ECO:0007669"/>
    <property type="project" value="TreeGrafter"/>
</dbReference>
<dbReference type="Gene3D" id="3.30.1330.40">
    <property type="entry name" value="RutC-like"/>
    <property type="match status" value="1"/>
</dbReference>
<dbReference type="PANTHER" id="PTHR11803">
    <property type="entry name" value="2-IMINOBUTANOATE/2-IMINOPROPANOATE DEAMINASE RIDA"/>
    <property type="match status" value="1"/>
</dbReference>
<dbReference type="CDD" id="cd00448">
    <property type="entry name" value="YjgF_YER057c_UK114_family"/>
    <property type="match status" value="1"/>
</dbReference>
<dbReference type="SUPFAM" id="SSF55298">
    <property type="entry name" value="YjgF-like"/>
    <property type="match status" value="1"/>
</dbReference>
<accession>A0A370MVY6</accession>
<evidence type="ECO:0008006" key="3">
    <source>
        <dbReference type="Google" id="ProtNLM"/>
    </source>
</evidence>
<protein>
    <recommendedName>
        <fullName evidence="3">RidA family protein</fullName>
    </recommendedName>
</protein>
<dbReference type="GO" id="GO:0019239">
    <property type="term" value="F:deaminase activity"/>
    <property type="evidence" value="ECO:0007669"/>
    <property type="project" value="TreeGrafter"/>
</dbReference>
<dbReference type="InterPro" id="IPR035959">
    <property type="entry name" value="RutC-like_sf"/>
</dbReference>
<reference evidence="2" key="1">
    <citation type="submission" date="2018-06" db="EMBL/GenBank/DDBJ databases">
        <authorList>
            <person name="Feng T."/>
            <person name="Jeon C.O."/>
        </authorList>
    </citation>
    <scope>NUCLEOTIDE SEQUENCE [LARGE SCALE GENOMIC DNA]</scope>
    <source>
        <strain evidence="2">S23</strain>
    </source>
</reference>
<dbReference type="Proteomes" id="UP000255165">
    <property type="component" value="Unassembled WGS sequence"/>
</dbReference>
<evidence type="ECO:0000313" key="2">
    <source>
        <dbReference type="Proteomes" id="UP000255165"/>
    </source>
</evidence>
<dbReference type="AlphaFoldDB" id="A0A370MVY6"/>
<sequence>MGSLWRRIYSEIGGRATQRRRQPQPERIRYRGHRKMAHSDCAGGIGEEARQTQMNIRTTLEAYGLKLGDVAERTIMLADTGEWQMFNEVYKGFFGPRYPARSPLGINGLALGARVELECMAVFAS</sequence>
<dbReference type="Pfam" id="PF01042">
    <property type="entry name" value="Ribonuc_L-PSP"/>
    <property type="match status" value="1"/>
</dbReference>
<proteinExistence type="predicted"/>
<dbReference type="InterPro" id="IPR006175">
    <property type="entry name" value="YjgF/YER057c/UK114"/>
</dbReference>
<evidence type="ECO:0000313" key="1">
    <source>
        <dbReference type="EMBL" id="RDJ97502.1"/>
    </source>
</evidence>
<organism evidence="1 2">
    <name type="scientific">Cupriavidus lacunae</name>
    <dbReference type="NCBI Taxonomy" id="2666307"/>
    <lineage>
        <taxon>Bacteria</taxon>
        <taxon>Pseudomonadati</taxon>
        <taxon>Pseudomonadota</taxon>
        <taxon>Betaproteobacteria</taxon>
        <taxon>Burkholderiales</taxon>
        <taxon>Burkholderiaceae</taxon>
        <taxon>Cupriavidus</taxon>
    </lineage>
</organism>
<dbReference type="EMBL" id="QKWJ01000190">
    <property type="protein sequence ID" value="RDJ97502.1"/>
    <property type="molecule type" value="Genomic_DNA"/>
</dbReference>